<reference evidence="1" key="2">
    <citation type="journal article" date="2021" name="PeerJ">
        <title>Extensive microbial diversity within the chicken gut microbiome revealed by metagenomics and culture.</title>
        <authorList>
            <person name="Gilroy R."/>
            <person name="Ravi A."/>
            <person name="Getino M."/>
            <person name="Pursley I."/>
            <person name="Horton D.L."/>
            <person name="Alikhan N.F."/>
            <person name="Baker D."/>
            <person name="Gharbi K."/>
            <person name="Hall N."/>
            <person name="Watson M."/>
            <person name="Adriaenssens E.M."/>
            <person name="Foster-Nyarko E."/>
            <person name="Jarju S."/>
            <person name="Secka A."/>
            <person name="Antonio M."/>
            <person name="Oren A."/>
            <person name="Chaudhuri R.R."/>
            <person name="La Ragione R."/>
            <person name="Hildebrand F."/>
            <person name="Pallen M.J."/>
        </authorList>
    </citation>
    <scope>NUCLEOTIDE SEQUENCE</scope>
    <source>
        <strain evidence="1">CHK195-15760</strain>
    </source>
</reference>
<proteinExistence type="predicted"/>
<sequence>MENYYLRFSCKEERISSEFIFRTTKGYESAISILRKHGVEKSKARNGEYFVKTLDEYVLVIKAITQSCLDA</sequence>
<accession>A0A9D1M006</accession>
<protein>
    <submittedName>
        <fullName evidence="1">Uncharacterized protein</fullName>
    </submittedName>
</protein>
<evidence type="ECO:0000313" key="1">
    <source>
        <dbReference type="EMBL" id="HIU51136.1"/>
    </source>
</evidence>
<dbReference type="EMBL" id="DVNH01000006">
    <property type="protein sequence ID" value="HIU51136.1"/>
    <property type="molecule type" value="Genomic_DNA"/>
</dbReference>
<name>A0A9D1M006_9FIRM</name>
<dbReference type="Proteomes" id="UP000824093">
    <property type="component" value="Unassembled WGS sequence"/>
</dbReference>
<reference evidence="1" key="1">
    <citation type="submission" date="2020-10" db="EMBL/GenBank/DDBJ databases">
        <authorList>
            <person name="Gilroy R."/>
        </authorList>
    </citation>
    <scope>NUCLEOTIDE SEQUENCE</scope>
    <source>
        <strain evidence="1">CHK195-15760</strain>
    </source>
</reference>
<evidence type="ECO:0000313" key="2">
    <source>
        <dbReference type="Proteomes" id="UP000824093"/>
    </source>
</evidence>
<organism evidence="1 2">
    <name type="scientific">Candidatus Merdicola faecigallinarum</name>
    <dbReference type="NCBI Taxonomy" id="2840862"/>
    <lineage>
        <taxon>Bacteria</taxon>
        <taxon>Bacillati</taxon>
        <taxon>Bacillota</taxon>
        <taxon>Clostridia</taxon>
        <taxon>Candidatus Merdicola</taxon>
    </lineage>
</organism>
<dbReference type="AlphaFoldDB" id="A0A9D1M006"/>
<comment type="caution">
    <text evidence="1">The sequence shown here is derived from an EMBL/GenBank/DDBJ whole genome shotgun (WGS) entry which is preliminary data.</text>
</comment>
<gene>
    <name evidence="1" type="ORF">IAB70_00695</name>
</gene>